<evidence type="ECO:0000313" key="2">
    <source>
        <dbReference type="EMBL" id="GAP87933.2"/>
    </source>
</evidence>
<name>A0A1W2TIE3_ROSNE</name>
<sequence length="319" mass="35465">MGYAINPTTILSQSINPKSKARAPKTSHEVPLGRGRAAIDDDADRYYGSASEYTDRDSTDPESATEHHRPSEQQQQQPPPKSVKNSPRPRPVRKFPRPRREFREPSPAAAAASSSQHDPPRQHSPPRRPPSTDKPKRRVRPSDRFVHNLSEDDDVRFWDPDEDPIKIGTTVFDPFSLGKWLYDGALALYGPRAAAADAAAELWMCLLTVHEQVTECENALQQCRKGGEKYKAFIHCIKEGFDLQDSLQSLVSESEEGALSGGAEPRPAEEGAPAELTRRLLEGEDSAVRGLINSVRGWRANVFDKTCAPIIDEMLKAHD</sequence>
<keyword evidence="3" id="KW-1185">Reference proteome</keyword>
<proteinExistence type="predicted"/>
<dbReference type="EMBL" id="DF977461">
    <property type="protein sequence ID" value="GAP87933.2"/>
    <property type="molecule type" value="Genomic_DNA"/>
</dbReference>
<reference evidence="2" key="1">
    <citation type="submission" date="2016-03" db="EMBL/GenBank/DDBJ databases">
        <title>Draft genome sequence of Rosellinia necatrix.</title>
        <authorList>
            <person name="Kanematsu S."/>
        </authorList>
    </citation>
    <scope>NUCLEOTIDE SEQUENCE [LARGE SCALE GENOMIC DNA]</scope>
    <source>
        <strain evidence="2">W97</strain>
    </source>
</reference>
<dbReference type="Proteomes" id="UP000054516">
    <property type="component" value="Unassembled WGS sequence"/>
</dbReference>
<feature type="compositionally biased region" description="Basic and acidic residues" evidence="1">
    <location>
        <begin position="130"/>
        <end position="146"/>
    </location>
</feature>
<evidence type="ECO:0008006" key="4">
    <source>
        <dbReference type="Google" id="ProtNLM"/>
    </source>
</evidence>
<organism evidence="2">
    <name type="scientific">Rosellinia necatrix</name>
    <name type="common">White root-rot fungus</name>
    <dbReference type="NCBI Taxonomy" id="77044"/>
    <lineage>
        <taxon>Eukaryota</taxon>
        <taxon>Fungi</taxon>
        <taxon>Dikarya</taxon>
        <taxon>Ascomycota</taxon>
        <taxon>Pezizomycotina</taxon>
        <taxon>Sordariomycetes</taxon>
        <taxon>Xylariomycetidae</taxon>
        <taxon>Xylariales</taxon>
        <taxon>Xylariaceae</taxon>
        <taxon>Rosellinia</taxon>
    </lineage>
</organism>
<gene>
    <name evidence="2" type="ORF">SAMD00023353_1600650</name>
</gene>
<evidence type="ECO:0000313" key="3">
    <source>
        <dbReference type="Proteomes" id="UP000054516"/>
    </source>
</evidence>
<feature type="compositionally biased region" description="Low complexity" evidence="1">
    <location>
        <begin position="105"/>
        <end position="117"/>
    </location>
</feature>
<feature type="compositionally biased region" description="Basic and acidic residues" evidence="1">
    <location>
        <begin position="53"/>
        <end position="71"/>
    </location>
</feature>
<accession>A0A1W2TIE3</accession>
<feature type="region of interest" description="Disordered" evidence="1">
    <location>
        <begin position="254"/>
        <end position="273"/>
    </location>
</feature>
<evidence type="ECO:0000256" key="1">
    <source>
        <dbReference type="SAM" id="MobiDB-lite"/>
    </source>
</evidence>
<dbReference type="AlphaFoldDB" id="A0A1W2TIE3"/>
<dbReference type="STRING" id="77044.A0A1W2TIE3"/>
<feature type="region of interest" description="Disordered" evidence="1">
    <location>
        <begin position="1"/>
        <end position="146"/>
    </location>
</feature>
<dbReference type="OMA" id="QVTECEN"/>
<feature type="compositionally biased region" description="Polar residues" evidence="1">
    <location>
        <begin position="1"/>
        <end position="17"/>
    </location>
</feature>
<protein>
    <recommendedName>
        <fullName evidence="4">Vegetative cell wall protein gp1</fullName>
    </recommendedName>
</protein>